<dbReference type="InterPro" id="IPR036868">
    <property type="entry name" value="TusA-like_sf"/>
</dbReference>
<sequence length="97" mass="11474">MKTIYCPTKTLRPVIVDIARAMETVNHGECLEIISDKAFLVREAQAYAHMQGCEVIRISHRDVKTFTLSYDDDHRFSWNHHEPLVNHEWLIWLKKPE</sequence>
<organism evidence="1 2">
    <name type="scientific">Sulfobacillus thermosulfidooxidans</name>
    <dbReference type="NCBI Taxonomy" id="28034"/>
    <lineage>
        <taxon>Bacteria</taxon>
        <taxon>Bacillati</taxon>
        <taxon>Bacillota</taxon>
        <taxon>Clostridia</taxon>
        <taxon>Eubacteriales</taxon>
        <taxon>Clostridiales Family XVII. Incertae Sedis</taxon>
        <taxon>Sulfobacillus</taxon>
    </lineage>
</organism>
<dbReference type="Proteomes" id="UP000242705">
    <property type="component" value="Unassembled WGS sequence"/>
</dbReference>
<name>A0A1R0IH65_SULTH</name>
<reference evidence="1 2" key="1">
    <citation type="journal article" date="2014" name="BMC Genomics">
        <title>Comparison of environmental and isolate Sulfobacillus genomes reveals diverse carbon, sulfur, nitrogen, and hydrogen metabolisms.</title>
        <authorList>
            <person name="Justice N.B."/>
            <person name="Norman A."/>
            <person name="Brown C.T."/>
            <person name="Singh A."/>
            <person name="Thomas B.C."/>
            <person name="Banfield J.F."/>
        </authorList>
    </citation>
    <scope>NUCLEOTIDE SEQUENCE [LARGE SCALE GENOMIC DNA]</scope>
    <source>
        <strain evidence="1">AMDSBA5</strain>
    </source>
</reference>
<dbReference type="SUPFAM" id="SSF64307">
    <property type="entry name" value="SirA-like"/>
    <property type="match status" value="1"/>
</dbReference>
<protein>
    <submittedName>
        <fullName evidence="1">Uncharacterized protein</fullName>
    </submittedName>
</protein>
<proteinExistence type="predicted"/>
<gene>
    <name evidence="1" type="ORF">C7B47_08195</name>
</gene>
<accession>A0A1R0IH65</accession>
<comment type="caution">
    <text evidence="1">The sequence shown here is derived from an EMBL/GenBank/DDBJ whole genome shotgun (WGS) entry which is preliminary data.</text>
</comment>
<evidence type="ECO:0000313" key="2">
    <source>
        <dbReference type="Proteomes" id="UP000242705"/>
    </source>
</evidence>
<evidence type="ECO:0000313" key="1">
    <source>
        <dbReference type="EMBL" id="PSR27529.1"/>
    </source>
</evidence>
<dbReference type="EMBL" id="PXYX01000012">
    <property type="protein sequence ID" value="PSR27529.1"/>
    <property type="molecule type" value="Genomic_DNA"/>
</dbReference>
<dbReference type="RefSeq" id="WP_020373220.1">
    <property type="nucleotide sequence ID" value="NZ_MDZD01000001.1"/>
</dbReference>
<dbReference type="AlphaFoldDB" id="A0A1R0IH65"/>